<organism evidence="2 3">
    <name type="scientific">Necator americanus</name>
    <name type="common">Human hookworm</name>
    <dbReference type="NCBI Taxonomy" id="51031"/>
    <lineage>
        <taxon>Eukaryota</taxon>
        <taxon>Metazoa</taxon>
        <taxon>Ecdysozoa</taxon>
        <taxon>Nematoda</taxon>
        <taxon>Chromadorea</taxon>
        <taxon>Rhabditida</taxon>
        <taxon>Rhabditina</taxon>
        <taxon>Rhabditomorpha</taxon>
        <taxon>Strongyloidea</taxon>
        <taxon>Ancylostomatidae</taxon>
        <taxon>Bunostominae</taxon>
        <taxon>Necator</taxon>
    </lineage>
</organism>
<evidence type="ECO:0000313" key="2">
    <source>
        <dbReference type="EMBL" id="KAK6744098.1"/>
    </source>
</evidence>
<keyword evidence="3" id="KW-1185">Reference proteome</keyword>
<keyword evidence="1" id="KW-0472">Membrane</keyword>
<evidence type="ECO:0000256" key="1">
    <source>
        <dbReference type="SAM" id="Phobius"/>
    </source>
</evidence>
<name>A0ABR1D2D6_NECAM</name>
<accession>A0ABR1D2D6</accession>
<reference evidence="2 3" key="1">
    <citation type="submission" date="2023-08" db="EMBL/GenBank/DDBJ databases">
        <title>A Necator americanus chromosomal reference genome.</title>
        <authorList>
            <person name="Ilik V."/>
            <person name="Petrzelkova K.J."/>
            <person name="Pardy F."/>
            <person name="Fuh T."/>
            <person name="Niatou-Singa F.S."/>
            <person name="Gouil Q."/>
            <person name="Baker L."/>
            <person name="Ritchie M.E."/>
            <person name="Jex A.R."/>
            <person name="Gazzola D."/>
            <person name="Li H."/>
            <person name="Toshio Fujiwara R."/>
            <person name="Zhan B."/>
            <person name="Aroian R.V."/>
            <person name="Pafco B."/>
            <person name="Schwarz E.M."/>
        </authorList>
    </citation>
    <scope>NUCLEOTIDE SEQUENCE [LARGE SCALE GENOMIC DNA]</scope>
    <source>
        <strain evidence="2 3">Aroian</strain>
        <tissue evidence="2">Whole animal</tissue>
    </source>
</reference>
<keyword evidence="1" id="KW-1133">Transmembrane helix</keyword>
<feature type="transmembrane region" description="Helical" evidence="1">
    <location>
        <begin position="146"/>
        <end position="162"/>
    </location>
</feature>
<proteinExistence type="predicted"/>
<evidence type="ECO:0000313" key="3">
    <source>
        <dbReference type="Proteomes" id="UP001303046"/>
    </source>
</evidence>
<comment type="caution">
    <text evidence="2">The sequence shown here is derived from an EMBL/GenBank/DDBJ whole genome shotgun (WGS) entry which is preliminary data.</text>
</comment>
<feature type="transmembrane region" description="Helical" evidence="1">
    <location>
        <begin position="177"/>
        <end position="202"/>
    </location>
</feature>
<feature type="transmembrane region" description="Helical" evidence="1">
    <location>
        <begin position="115"/>
        <end position="134"/>
    </location>
</feature>
<dbReference type="Proteomes" id="UP001303046">
    <property type="component" value="Unassembled WGS sequence"/>
</dbReference>
<dbReference type="EMBL" id="JAVFWL010000003">
    <property type="protein sequence ID" value="KAK6744098.1"/>
    <property type="molecule type" value="Genomic_DNA"/>
</dbReference>
<sequence>MSKDILHPVKMKYSADSPVKQSPSLMERLRTAISFSSEKSFNTVKPVKVRLINGWQDFTSEKVNILVCNFLYDRNAGYHKLLRDLEQMSGFRREQIFYVTLCTFCVLFIRQNALLIVHSLTVLLFPAACTLILLSNGEPEKSRFWLRYWVVYALMTTLSRLLRRSNYETSDISWMEVIFSILCLIPGTFLLDFVFTFIIPLFSAVMNKIEEYNYHLACYLN</sequence>
<evidence type="ECO:0008006" key="4">
    <source>
        <dbReference type="Google" id="ProtNLM"/>
    </source>
</evidence>
<keyword evidence="1" id="KW-0812">Transmembrane</keyword>
<gene>
    <name evidence="2" type="primary">Necator_chrIII.g11807</name>
    <name evidence="2" type="ORF">RB195_011042</name>
</gene>
<protein>
    <recommendedName>
        <fullName evidence="4">Receptor expression-enhancing protein</fullName>
    </recommendedName>
</protein>